<evidence type="ECO:0000313" key="2">
    <source>
        <dbReference type="EMBL" id="OQK15096.1"/>
    </source>
</evidence>
<keyword evidence="3" id="KW-1185">Reference proteome</keyword>
<proteinExistence type="predicted"/>
<dbReference type="Proteomes" id="UP000191980">
    <property type="component" value="Unassembled WGS sequence"/>
</dbReference>
<organism evidence="2 3">
    <name type="scientific">Methyloprofundus sedimenti</name>
    <dbReference type="NCBI Taxonomy" id="1420851"/>
    <lineage>
        <taxon>Bacteria</taxon>
        <taxon>Pseudomonadati</taxon>
        <taxon>Pseudomonadota</taxon>
        <taxon>Gammaproteobacteria</taxon>
        <taxon>Methylococcales</taxon>
        <taxon>Methylococcaceae</taxon>
        <taxon>Methyloprofundus</taxon>
    </lineage>
</organism>
<feature type="compositionally biased region" description="Polar residues" evidence="1">
    <location>
        <begin position="21"/>
        <end position="31"/>
    </location>
</feature>
<dbReference type="EMBL" id="LPUF01000006">
    <property type="protein sequence ID" value="OQK15096.1"/>
    <property type="molecule type" value="Genomic_DNA"/>
</dbReference>
<protein>
    <submittedName>
        <fullName evidence="2">Uncharacterized protein</fullName>
    </submittedName>
</protein>
<gene>
    <name evidence="2" type="ORF">AU255_19135</name>
</gene>
<name>A0A1V8M0R1_9GAMM</name>
<accession>A0A1V8M0R1</accession>
<evidence type="ECO:0000256" key="1">
    <source>
        <dbReference type="SAM" id="MobiDB-lite"/>
    </source>
</evidence>
<dbReference type="AlphaFoldDB" id="A0A1V8M0R1"/>
<reference evidence="2 3" key="1">
    <citation type="submission" date="2015-12" db="EMBL/GenBank/DDBJ databases">
        <authorList>
            <person name="Shamseldin A."/>
            <person name="Moawad H."/>
            <person name="Abd El-Rahim W.M."/>
            <person name="Sadowsky M.J."/>
        </authorList>
    </citation>
    <scope>NUCLEOTIDE SEQUENCE [LARGE SCALE GENOMIC DNA]</scope>
    <source>
        <strain evidence="2 3">WF1</strain>
    </source>
</reference>
<comment type="caution">
    <text evidence="2">The sequence shown here is derived from an EMBL/GenBank/DDBJ whole genome shotgun (WGS) entry which is preliminary data.</text>
</comment>
<evidence type="ECO:0000313" key="3">
    <source>
        <dbReference type="Proteomes" id="UP000191980"/>
    </source>
</evidence>
<sequence length="158" mass="16899">MCSPLKSQEDTATVEADEPVSRTSTMISETGTSAATALVQEPIQIKPAKSATASTVIPETGTKTASALVQEPTRVEPDKSSAASTVIPETDTVAVTKNIIDLKDNGQQCQASTAKGTRCKRKTTLEDTSVTIDDKTYLLTVCRQHNTEQLKPFSELIK</sequence>
<feature type="region of interest" description="Disordered" evidence="1">
    <location>
        <begin position="1"/>
        <end position="31"/>
    </location>
</feature>